<keyword evidence="1" id="KW-0802">TPR repeat</keyword>
<evidence type="ECO:0000313" key="3">
    <source>
        <dbReference type="EMBL" id="TVT54085.1"/>
    </source>
</evidence>
<dbReference type="Pfam" id="PF13374">
    <property type="entry name" value="TPR_10"/>
    <property type="match status" value="3"/>
</dbReference>
<reference evidence="3 4" key="2">
    <citation type="submission" date="2019-08" db="EMBL/GenBank/DDBJ databases">
        <title>Amycolatopsis acidicola sp. nov., isolated from peat swamp forest soil.</title>
        <authorList>
            <person name="Srisuk N."/>
        </authorList>
    </citation>
    <scope>NUCLEOTIDE SEQUENCE [LARGE SCALE GENOMIC DNA]</scope>
    <source>
        <strain evidence="3 4">TBRC 6029</strain>
    </source>
</reference>
<dbReference type="Proteomes" id="UP000320011">
    <property type="component" value="Unassembled WGS sequence"/>
</dbReference>
<dbReference type="Pfam" id="PF12862">
    <property type="entry name" value="ANAPC5"/>
    <property type="match status" value="1"/>
</dbReference>
<dbReference type="PANTHER" id="PTHR19959">
    <property type="entry name" value="KINESIN LIGHT CHAIN"/>
    <property type="match status" value="1"/>
</dbReference>
<evidence type="ECO:0000313" key="4">
    <source>
        <dbReference type="Proteomes" id="UP000320011"/>
    </source>
</evidence>
<feature type="repeat" description="TPR" evidence="1">
    <location>
        <begin position="174"/>
        <end position="207"/>
    </location>
</feature>
<protein>
    <submittedName>
        <fullName evidence="3">Tetratricopeptide repeat protein</fullName>
    </submittedName>
</protein>
<accession>A0A558CZB4</accession>
<proteinExistence type="predicted"/>
<dbReference type="OrthoDB" id="3261206at2"/>
<dbReference type="RefSeq" id="WP_144587222.1">
    <property type="nucleotide sequence ID" value="NZ_VJWX01000077.1"/>
</dbReference>
<dbReference type="InterPro" id="IPR019734">
    <property type="entry name" value="TPR_rpt"/>
</dbReference>
<dbReference type="SMART" id="SM00028">
    <property type="entry name" value="TPR"/>
    <property type="match status" value="7"/>
</dbReference>
<dbReference type="EMBL" id="VJWX01000077">
    <property type="protein sequence ID" value="TVT54085.1"/>
    <property type="molecule type" value="Genomic_DNA"/>
</dbReference>
<organism evidence="3 4">
    <name type="scientific">Amycolatopsis rhizosphaerae</name>
    <dbReference type="NCBI Taxonomy" id="2053003"/>
    <lineage>
        <taxon>Bacteria</taxon>
        <taxon>Bacillati</taxon>
        <taxon>Actinomycetota</taxon>
        <taxon>Actinomycetes</taxon>
        <taxon>Pseudonocardiales</taxon>
        <taxon>Pseudonocardiaceae</taxon>
        <taxon>Amycolatopsis</taxon>
    </lineage>
</organism>
<dbReference type="AlphaFoldDB" id="A0A558CZB4"/>
<dbReference type="InterPro" id="IPR026000">
    <property type="entry name" value="Apc5_dom"/>
</dbReference>
<comment type="caution">
    <text evidence="3">The sequence shown here is derived from an EMBL/GenBank/DDBJ whole genome shotgun (WGS) entry which is preliminary data.</text>
</comment>
<name>A0A558CZB4_9PSEU</name>
<feature type="domain" description="Anaphase-promoting complex subunit 5" evidence="2">
    <location>
        <begin position="218"/>
        <end position="252"/>
    </location>
</feature>
<dbReference type="PROSITE" id="PS50005">
    <property type="entry name" value="TPR"/>
    <property type="match status" value="1"/>
</dbReference>
<dbReference type="SUPFAM" id="SSF48452">
    <property type="entry name" value="TPR-like"/>
    <property type="match status" value="2"/>
</dbReference>
<evidence type="ECO:0000256" key="1">
    <source>
        <dbReference type="PROSITE-ProRule" id="PRU00339"/>
    </source>
</evidence>
<reference evidence="3 4" key="1">
    <citation type="submission" date="2019-07" db="EMBL/GenBank/DDBJ databases">
        <authorList>
            <person name="Duangmal K."/>
            <person name="Teo W.F.A."/>
        </authorList>
    </citation>
    <scope>NUCLEOTIDE SEQUENCE [LARGE SCALE GENOMIC DNA]</scope>
    <source>
        <strain evidence="3 4">TBRC 6029</strain>
    </source>
</reference>
<dbReference type="PANTHER" id="PTHR19959:SF119">
    <property type="entry name" value="FUNGAL LIPASE-LIKE DOMAIN-CONTAINING PROTEIN"/>
    <property type="match status" value="1"/>
</dbReference>
<dbReference type="InterPro" id="IPR011990">
    <property type="entry name" value="TPR-like_helical_dom_sf"/>
</dbReference>
<dbReference type="Gene3D" id="1.25.40.10">
    <property type="entry name" value="Tetratricopeptide repeat domain"/>
    <property type="match status" value="4"/>
</dbReference>
<evidence type="ECO:0000259" key="2">
    <source>
        <dbReference type="Pfam" id="PF12862"/>
    </source>
</evidence>
<dbReference type="Pfam" id="PF13424">
    <property type="entry name" value="TPR_12"/>
    <property type="match status" value="1"/>
</dbReference>
<keyword evidence="4" id="KW-1185">Reference proteome</keyword>
<sequence>MTTSDTYRALIDAEGQVERYRRRLARSDRPGDRGALAGALVELAILLQTSDRVDEALTALRESVDLYRRLCRADAAGYLPGLALASELLGGALGAIPHRRDEASTAARSAVELYRTLALVDGKTYGPRLATALAQLGNHLAVLGDRADALAALREAVDLRRQDVPGQDRDFAVADALVYLGIALDESGSHDEALSAIEEAIGLYRRRVGADATATQLTDYYAALLAYAPLLAKSGHDGEARRCRQEATELYRRVAALDQGLTRHLAAGLRRFGFTGTEDGRPVRAAAPEAAPAPDPGTLTYLQKLVDAGGELLAADRAEEALTFVRQAADLAGKHAETDPRTYLLPAARCHHDLGLVQSRLGRTADAAEAYAESVRCYRRLLSAAPGRFLPGLAGSLTNLGDVLEDLGRVAEAVEPTREAADLLRPLAAGDPVLLPKLALALNNLGWFLTKLGRHADALAPAGEAVGILRRLAAAEIGEHRYELARALNNLGDVLIKLRRRREARAAFREAKAVYRPS</sequence>
<gene>
    <name evidence="3" type="ORF">FNH05_10840</name>
</gene>